<gene>
    <name evidence="1" type="ORF">NT26_0663</name>
</gene>
<name>L0NDJ6_9HYPH</name>
<protein>
    <submittedName>
        <fullName evidence="1">Uncharacterized protein</fullName>
    </submittedName>
</protein>
<organism evidence="1 2">
    <name type="scientific">Pseudorhizobium banfieldiae</name>
    <dbReference type="NCBI Taxonomy" id="1125847"/>
    <lineage>
        <taxon>Bacteria</taxon>
        <taxon>Pseudomonadati</taxon>
        <taxon>Pseudomonadota</taxon>
        <taxon>Alphaproteobacteria</taxon>
        <taxon>Hyphomicrobiales</taxon>
        <taxon>Rhizobiaceae</taxon>
        <taxon>Rhizobium/Agrobacterium group</taxon>
        <taxon>Pseudorhizobium</taxon>
    </lineage>
</organism>
<proteinExistence type="predicted"/>
<evidence type="ECO:0000313" key="1">
    <source>
        <dbReference type="EMBL" id="CCF18387.1"/>
    </source>
</evidence>
<dbReference type="AlphaFoldDB" id="L0NDJ6"/>
<evidence type="ECO:0000313" key="2">
    <source>
        <dbReference type="Proteomes" id="UP000010792"/>
    </source>
</evidence>
<dbReference type="Proteomes" id="UP000010792">
    <property type="component" value="Chromosome"/>
</dbReference>
<dbReference type="STRING" id="1125847.NT26_0663"/>
<keyword evidence="2" id="KW-1185">Reference proteome</keyword>
<dbReference type="KEGG" id="rht:NT26_0663"/>
<sequence>MVFPKGVPCVHMTDVPQSPQTSIRLDEKTALNETSDATAGERELMNETDEVRGHSQVRFSRRQKTCWSLEGHLAAISPGTHLLQGQAAADDQSKAASAAPVDGDADIALAKAAL</sequence>
<reference evidence="1 2" key="1">
    <citation type="journal article" date="2013" name="Genome Biol. Evol.">
        <title>Life in an arsenic-containing gold mine: genome and physiology of the autotrophic arsenite-oxidizing bacterium rhizobium sp. NT-26.</title>
        <authorList>
            <person name="Andres J."/>
            <person name="Arsene-Ploetze F."/>
            <person name="Barbe V."/>
            <person name="Brochier-Armanet C."/>
            <person name="Cleiss-Arnold J."/>
            <person name="Coppee J.Y."/>
            <person name="Dillies M.A."/>
            <person name="Geist"/>
            <person name="L"/>
            <person name="Joublin A."/>
            <person name="Koechler S."/>
            <person name="Lassalle F."/>
            <person name="Marchal M."/>
            <person name="Medigue C."/>
            <person name="Muller D."/>
            <person name="Nesme X."/>
            <person name="Plewniak F."/>
            <person name="Proux C."/>
            <person name="Ramirez-Bahena M.H."/>
            <person name="Schenowitz C."/>
            <person name="Sismeiro O."/>
            <person name="Vallenet D."/>
            <person name="Santini J.M."/>
            <person name="Bertin P.N."/>
        </authorList>
    </citation>
    <scope>NUCLEOTIDE SEQUENCE [LARGE SCALE GENOMIC DNA]</scope>
    <source>
        <strain evidence="1 2">NT-26</strain>
    </source>
</reference>
<dbReference type="EMBL" id="FO082820">
    <property type="protein sequence ID" value="CCF18387.1"/>
    <property type="molecule type" value="Genomic_DNA"/>
</dbReference>
<accession>L0NDJ6</accession>